<gene>
    <name evidence="2" type="ORF">MKW94_028996</name>
    <name evidence="1" type="ORF">MKW94_030095</name>
</gene>
<keyword evidence="3" id="KW-1185">Reference proteome</keyword>
<dbReference type="AlphaFoldDB" id="A0AA41VJH6"/>
<organism evidence="2 3">
    <name type="scientific">Papaver nudicaule</name>
    <name type="common">Iceland poppy</name>
    <dbReference type="NCBI Taxonomy" id="74823"/>
    <lineage>
        <taxon>Eukaryota</taxon>
        <taxon>Viridiplantae</taxon>
        <taxon>Streptophyta</taxon>
        <taxon>Embryophyta</taxon>
        <taxon>Tracheophyta</taxon>
        <taxon>Spermatophyta</taxon>
        <taxon>Magnoliopsida</taxon>
        <taxon>Ranunculales</taxon>
        <taxon>Papaveraceae</taxon>
        <taxon>Papaveroideae</taxon>
        <taxon>Papaver</taxon>
    </lineage>
</organism>
<name>A0AA41VJH6_PAPNU</name>
<evidence type="ECO:0000313" key="3">
    <source>
        <dbReference type="Proteomes" id="UP001177140"/>
    </source>
</evidence>
<dbReference type="EMBL" id="JAJJMA010235282">
    <property type="protein sequence ID" value="MCL7042442.1"/>
    <property type="molecule type" value="Genomic_DNA"/>
</dbReference>
<sequence>MGFSYITDINCHLHSDIEVICSDSSLEEVTHSSSMPPSTLMVDNNGVGALLPGSTFSSRLVLYCVGDVFAYDDVILHK</sequence>
<comment type="caution">
    <text evidence="2">The sequence shown here is derived from an EMBL/GenBank/DDBJ whole genome shotgun (WGS) entry which is preliminary data.</text>
</comment>
<reference evidence="2" key="1">
    <citation type="submission" date="2022-03" db="EMBL/GenBank/DDBJ databases">
        <title>A functionally conserved STORR gene fusion in Papaver species that diverged 16.8 million years ago.</title>
        <authorList>
            <person name="Catania T."/>
        </authorList>
    </citation>
    <scope>NUCLEOTIDE SEQUENCE</scope>
    <source>
        <strain evidence="2">S-191538</strain>
    </source>
</reference>
<evidence type="ECO:0000313" key="2">
    <source>
        <dbReference type="EMBL" id="MCL7042442.1"/>
    </source>
</evidence>
<protein>
    <submittedName>
        <fullName evidence="2">Uncharacterized protein</fullName>
    </submittedName>
</protein>
<evidence type="ECO:0000313" key="1">
    <source>
        <dbReference type="EMBL" id="MCL7033399.1"/>
    </source>
</evidence>
<dbReference type="Proteomes" id="UP001177140">
    <property type="component" value="Unassembled WGS sequence"/>
</dbReference>
<accession>A0AA41VJH6</accession>
<dbReference type="EMBL" id="JAJJMA010134094">
    <property type="protein sequence ID" value="MCL7033399.1"/>
    <property type="molecule type" value="Genomic_DNA"/>
</dbReference>
<proteinExistence type="predicted"/>